<name>A0ACB7V301_DIOAL</name>
<sequence>MAGYKSDTLPREMVNLAEWAMKFQRRGELDQIIDPRVAGTIRPGSLRKFGETVEKCLADCGVDRPGMGDVLWNLEYVLQLQEAESGFTDVDSITRIDELPTQVQNISTTESVTVGVLDQSANDLSDVSMSRVFSQLVKSEGR</sequence>
<reference evidence="2" key="1">
    <citation type="journal article" date="2022" name="Nat. Commun.">
        <title>Chromosome evolution and the genetic basis of agronomically important traits in greater yam.</title>
        <authorList>
            <person name="Bredeson J.V."/>
            <person name="Lyons J.B."/>
            <person name="Oniyinde I.O."/>
            <person name="Okereke N.R."/>
            <person name="Kolade O."/>
            <person name="Nnabue I."/>
            <person name="Nwadili C.O."/>
            <person name="Hribova E."/>
            <person name="Parker M."/>
            <person name="Nwogha J."/>
            <person name="Shu S."/>
            <person name="Carlson J."/>
            <person name="Kariba R."/>
            <person name="Muthemba S."/>
            <person name="Knop K."/>
            <person name="Barton G.J."/>
            <person name="Sherwood A.V."/>
            <person name="Lopez-Montes A."/>
            <person name="Asiedu R."/>
            <person name="Jamnadass R."/>
            <person name="Muchugi A."/>
            <person name="Goodstein D."/>
            <person name="Egesi C.N."/>
            <person name="Featherston J."/>
            <person name="Asfaw A."/>
            <person name="Simpson G.G."/>
            <person name="Dolezel J."/>
            <person name="Hendre P.S."/>
            <person name="Van Deynze A."/>
            <person name="Kumar P.L."/>
            <person name="Obidiegwu J.E."/>
            <person name="Bhattacharjee R."/>
            <person name="Rokhsar D.S."/>
        </authorList>
    </citation>
    <scope>NUCLEOTIDE SEQUENCE [LARGE SCALE GENOMIC DNA]</scope>
    <source>
        <strain evidence="2">cv. TDa95/00328</strain>
    </source>
</reference>
<protein>
    <submittedName>
        <fullName evidence="1">Non-specific serine/threonine protein kinase protein</fullName>
        <ecNumber evidence="1">2.7.11.1</ecNumber>
    </submittedName>
</protein>
<evidence type="ECO:0000313" key="1">
    <source>
        <dbReference type="EMBL" id="KAH7667722.1"/>
    </source>
</evidence>
<proteinExistence type="predicted"/>
<organism evidence="1 2">
    <name type="scientific">Dioscorea alata</name>
    <name type="common">Purple yam</name>
    <dbReference type="NCBI Taxonomy" id="55571"/>
    <lineage>
        <taxon>Eukaryota</taxon>
        <taxon>Viridiplantae</taxon>
        <taxon>Streptophyta</taxon>
        <taxon>Embryophyta</taxon>
        <taxon>Tracheophyta</taxon>
        <taxon>Spermatophyta</taxon>
        <taxon>Magnoliopsida</taxon>
        <taxon>Liliopsida</taxon>
        <taxon>Dioscoreales</taxon>
        <taxon>Dioscoreaceae</taxon>
        <taxon>Dioscorea</taxon>
    </lineage>
</organism>
<keyword evidence="1" id="KW-0723">Serine/threonine-protein kinase</keyword>
<keyword evidence="1" id="KW-0418">Kinase</keyword>
<dbReference type="Proteomes" id="UP000827976">
    <property type="component" value="Chromosome 12"/>
</dbReference>
<evidence type="ECO:0000313" key="2">
    <source>
        <dbReference type="Proteomes" id="UP000827976"/>
    </source>
</evidence>
<keyword evidence="2" id="KW-1185">Reference proteome</keyword>
<keyword evidence="1" id="KW-0808">Transferase</keyword>
<gene>
    <name evidence="1" type="ORF">IHE45_12G077500</name>
</gene>
<dbReference type="EMBL" id="CM037022">
    <property type="protein sequence ID" value="KAH7667722.1"/>
    <property type="molecule type" value="Genomic_DNA"/>
</dbReference>
<accession>A0ACB7V301</accession>
<dbReference type="EC" id="2.7.11.1" evidence="1"/>
<comment type="caution">
    <text evidence="1">The sequence shown here is derived from an EMBL/GenBank/DDBJ whole genome shotgun (WGS) entry which is preliminary data.</text>
</comment>